<dbReference type="Gene3D" id="3.40.50.300">
    <property type="entry name" value="P-loop containing nucleotide triphosphate hydrolases"/>
    <property type="match status" value="1"/>
</dbReference>
<sequence>MTITTRPRTLGELRDSGYQVLSVKAEMRKNLIQKIRDGEELFPGIIGYEDTVIPQIENAILSGQDMIFLGERGQAKTRIARSLVNLLDEFVPAIAGSEINDDPFEPISKAGRDKIAEFGDRTEIEWIPRDRRYGEKLATPILRSLIWSVRLTRFVWRKAVIFRMS</sequence>
<keyword evidence="2" id="KW-1185">Reference proteome</keyword>
<dbReference type="PANTHER" id="PTHR30267">
    <property type="entry name" value="PROTEIN KINASE PRKA"/>
    <property type="match status" value="1"/>
</dbReference>
<evidence type="ECO:0008006" key="3">
    <source>
        <dbReference type="Google" id="ProtNLM"/>
    </source>
</evidence>
<comment type="caution">
    <text evidence="1">The sequence shown here is derived from an EMBL/GenBank/DDBJ whole genome shotgun (WGS) entry which is preliminary data.</text>
</comment>
<evidence type="ECO:0000313" key="1">
    <source>
        <dbReference type="EMBL" id="GER91575.1"/>
    </source>
</evidence>
<protein>
    <recommendedName>
        <fullName evidence="3">Magnesium chelatase ChlI-like catalytic domain-containing protein</fullName>
    </recommendedName>
</protein>
<dbReference type="EMBL" id="BKZW01000004">
    <property type="protein sequence ID" value="GER91575.1"/>
    <property type="molecule type" value="Genomic_DNA"/>
</dbReference>
<dbReference type="PANTHER" id="PTHR30267:SF2">
    <property type="entry name" value="PROTEIN PRKA"/>
    <property type="match status" value="1"/>
</dbReference>
<dbReference type="Proteomes" id="UP000326912">
    <property type="component" value="Unassembled WGS sequence"/>
</dbReference>
<accession>A0A5J4KUJ4</accession>
<gene>
    <name evidence="1" type="ORF">KDW_57370</name>
</gene>
<evidence type="ECO:0000313" key="2">
    <source>
        <dbReference type="Proteomes" id="UP000326912"/>
    </source>
</evidence>
<reference evidence="1 2" key="1">
    <citation type="submission" date="2019-10" db="EMBL/GenBank/DDBJ databases">
        <title>Dictyobacter vulcani sp. nov., within the class Ktedonobacteria, isolated from soil of volcanic Mt. Zao.</title>
        <authorList>
            <person name="Zheng Y."/>
            <person name="Wang C.M."/>
            <person name="Sakai Y."/>
            <person name="Abe K."/>
            <person name="Yokota A."/>
            <person name="Yabe S."/>
        </authorList>
    </citation>
    <scope>NUCLEOTIDE SEQUENCE [LARGE SCALE GENOMIC DNA]</scope>
    <source>
        <strain evidence="1 2">W12</strain>
    </source>
</reference>
<dbReference type="AlphaFoldDB" id="A0A5J4KUJ4"/>
<name>A0A5J4KUJ4_9CHLR</name>
<proteinExistence type="predicted"/>
<dbReference type="InterPro" id="IPR027417">
    <property type="entry name" value="P-loop_NTPase"/>
</dbReference>
<organism evidence="1 2">
    <name type="scientific">Dictyobacter vulcani</name>
    <dbReference type="NCBI Taxonomy" id="2607529"/>
    <lineage>
        <taxon>Bacteria</taxon>
        <taxon>Bacillati</taxon>
        <taxon>Chloroflexota</taxon>
        <taxon>Ktedonobacteria</taxon>
        <taxon>Ktedonobacterales</taxon>
        <taxon>Dictyobacteraceae</taxon>
        <taxon>Dictyobacter</taxon>
    </lineage>
</organism>
<dbReference type="GO" id="GO:0004672">
    <property type="term" value="F:protein kinase activity"/>
    <property type="evidence" value="ECO:0007669"/>
    <property type="project" value="TreeGrafter"/>
</dbReference>